<feature type="domain" description="USP" evidence="3">
    <location>
        <begin position="1"/>
        <end position="389"/>
    </location>
</feature>
<comment type="similarity">
    <text evidence="1">Belongs to the peptidase C19 family.</text>
</comment>
<dbReference type="WBParaSite" id="maker-uti_cns_0012035-snap-gene-0.3-mRNA-1">
    <property type="protein sequence ID" value="maker-uti_cns_0012035-snap-gene-0.3-mRNA-1"/>
    <property type="gene ID" value="maker-uti_cns_0012035-snap-gene-0.3"/>
</dbReference>
<dbReference type="GO" id="GO:0005634">
    <property type="term" value="C:nucleus"/>
    <property type="evidence" value="ECO:0007669"/>
    <property type="project" value="TreeGrafter"/>
</dbReference>
<dbReference type="AlphaFoldDB" id="A0A1I8IES3"/>
<dbReference type="PROSITE" id="PS00972">
    <property type="entry name" value="USP_1"/>
    <property type="match status" value="1"/>
</dbReference>
<evidence type="ECO:0000256" key="2">
    <source>
        <dbReference type="SAM" id="MobiDB-lite"/>
    </source>
</evidence>
<name>A0A1I8IES3_9PLAT</name>
<dbReference type="GO" id="GO:0005829">
    <property type="term" value="C:cytosol"/>
    <property type="evidence" value="ECO:0007669"/>
    <property type="project" value="TreeGrafter"/>
</dbReference>
<dbReference type="PROSITE" id="PS50235">
    <property type="entry name" value="USP_3"/>
    <property type="match status" value="1"/>
</dbReference>
<dbReference type="PROSITE" id="PS00973">
    <property type="entry name" value="USP_2"/>
    <property type="match status" value="1"/>
</dbReference>
<organism evidence="4 5">
    <name type="scientific">Macrostomum lignano</name>
    <dbReference type="NCBI Taxonomy" id="282301"/>
    <lineage>
        <taxon>Eukaryota</taxon>
        <taxon>Metazoa</taxon>
        <taxon>Spiralia</taxon>
        <taxon>Lophotrochozoa</taxon>
        <taxon>Platyhelminthes</taxon>
        <taxon>Rhabditophora</taxon>
        <taxon>Macrostomorpha</taxon>
        <taxon>Macrostomida</taxon>
        <taxon>Macrostomidae</taxon>
        <taxon>Macrostomum</taxon>
    </lineage>
</organism>
<dbReference type="InterPro" id="IPR018200">
    <property type="entry name" value="USP_CS"/>
</dbReference>
<dbReference type="GO" id="GO:0006508">
    <property type="term" value="P:proteolysis"/>
    <property type="evidence" value="ECO:0007669"/>
    <property type="project" value="UniProtKB-KW"/>
</dbReference>
<keyword evidence="1" id="KW-0833">Ubl conjugation pathway</keyword>
<evidence type="ECO:0000313" key="5">
    <source>
        <dbReference type="WBParaSite" id="maker-uti_cns_0012035-snap-gene-0.3-mRNA-1"/>
    </source>
</evidence>
<accession>A0A1I8IES3</accession>
<dbReference type="Proteomes" id="UP000095280">
    <property type="component" value="Unplaced"/>
</dbReference>
<dbReference type="InterPro" id="IPR001394">
    <property type="entry name" value="Peptidase_C19_UCH"/>
</dbReference>
<dbReference type="InterPro" id="IPR038765">
    <property type="entry name" value="Papain-like_cys_pep_sf"/>
</dbReference>
<dbReference type="GO" id="GO:0004843">
    <property type="term" value="F:cysteine-type deubiquitinase activity"/>
    <property type="evidence" value="ECO:0007669"/>
    <property type="project" value="UniProtKB-UniRule"/>
</dbReference>
<keyword evidence="1" id="KW-0645">Protease</keyword>
<feature type="region of interest" description="Disordered" evidence="2">
    <location>
        <begin position="34"/>
        <end position="67"/>
    </location>
</feature>
<sequence>LLDKRRPAGHHSNRQFRTLNSAAKASHDCREMTRASGQASYYPEGGGRGGAVHLDVPKQQQQQQQRLKQNRGQSCCCIFQLAKRLGADGWHAVFGNSSTSGSTLPPADGSAAGGNATMGGPGGIPLSPMQQQQLEAPPPPLGPCGLVGLENQGATCYLNSLVQAIKAAMAGAFVTMIECQTCGAVSNRSEEFLDLCLATVGLASLEDSLRATFGGSERLEGSNQYRCDSCGKMVDAKKFSRLETLPPILTLSLMRFNYDLNRMQRVKNQAKFTFPEQLDLRPYVTSETAAAAAAAANATEGKRHRGGGGELQYELYAVISHCGSAMGGHYRAFVLDLERRGIGQLQQQQQIPLLQRSLVASSPDSDAGVDSTTAPAVHRCAYMLFYRRTSSAAAAAAAAATASTNSTAGSSASSEIPGWLIKSVLAENESIRQRREEYEAAANTASFDVFGEAAFRLDEDLLIWERLLQAEQPPEPREQPVEMPPSGNVSIDCRLPVAELLRQVEGVMNRPLRLTLRLFNQPPMERPFSRSTSLLNCLRSALFQPLAPTPDNPDAAESPIAARKRFKAELERLVVYLKRSSVYSSYPLNKSDEIGRERFKRSLAELGIRNGDALVVRHNAEAASLDSPDGGRLEGNGSGVVNGGTRGLSIVDVIFHPEDNLPDKHLTVEVKFDNTLGELKAAAVDLLSKEQPGSDAGRGGYSGYRLLVYSDQLASYCPEYESALCQSLRYNTRPVRLEQLPAFADNQIFVRVCLMDNWPVLPQQNHQQQYQQSAAVELVVDGGLATTDLRRLAASYLVSPELVDEHHLRFYSAGRALDEIKEGNSLAHSRVRHRASLCLVPEEPLRLGQLRLRVFERLPFGPDWQTLLTEHPDRQFPRRCNLAVDEAGGGQLDTLQQALARWLEQSQPGERRQMRLYSFRPAESRLTAPLHKFVASGVDL</sequence>
<reference evidence="5" key="1">
    <citation type="submission" date="2016-11" db="UniProtKB">
        <authorList>
            <consortium name="WormBaseParasite"/>
        </authorList>
    </citation>
    <scope>IDENTIFICATION</scope>
</reference>
<dbReference type="Pfam" id="PF00443">
    <property type="entry name" value="UCH"/>
    <property type="match status" value="1"/>
</dbReference>
<evidence type="ECO:0000313" key="4">
    <source>
        <dbReference type="Proteomes" id="UP000095280"/>
    </source>
</evidence>
<dbReference type="PANTHER" id="PTHR24006:SF842">
    <property type="entry name" value="UBIQUITIN CARBOXYL-TERMINAL HYDROLASE 40"/>
    <property type="match status" value="1"/>
</dbReference>
<comment type="catalytic activity">
    <reaction evidence="1">
        <text>Thiol-dependent hydrolysis of ester, thioester, amide, peptide and isopeptide bonds formed by the C-terminal Gly of ubiquitin (a 76-residue protein attached to proteins as an intracellular targeting signal).</text>
        <dbReference type="EC" id="3.4.19.12"/>
    </reaction>
</comment>
<dbReference type="SUPFAM" id="SSF54001">
    <property type="entry name" value="Cysteine proteinases"/>
    <property type="match status" value="1"/>
</dbReference>
<protein>
    <recommendedName>
        <fullName evidence="1">Ubiquitin carboxyl-terminal hydrolase</fullName>
        <ecNumber evidence="1">3.4.19.12</ecNumber>
    </recommendedName>
</protein>
<proteinExistence type="inferred from homology"/>
<dbReference type="PANTHER" id="PTHR24006">
    <property type="entry name" value="UBIQUITIN CARBOXYL-TERMINAL HYDROLASE"/>
    <property type="match status" value="1"/>
</dbReference>
<keyword evidence="4" id="KW-1185">Reference proteome</keyword>
<keyword evidence="1" id="KW-0378">Hydrolase</keyword>
<dbReference type="EC" id="3.4.19.12" evidence="1"/>
<dbReference type="InterPro" id="IPR050164">
    <property type="entry name" value="Peptidase_C19"/>
</dbReference>
<evidence type="ECO:0000256" key="1">
    <source>
        <dbReference type="RuleBase" id="RU366025"/>
    </source>
</evidence>
<dbReference type="GO" id="GO:0016579">
    <property type="term" value="P:protein deubiquitination"/>
    <property type="evidence" value="ECO:0007669"/>
    <property type="project" value="InterPro"/>
</dbReference>
<evidence type="ECO:0000259" key="3">
    <source>
        <dbReference type="PROSITE" id="PS50235"/>
    </source>
</evidence>
<dbReference type="Gene3D" id="3.90.70.10">
    <property type="entry name" value="Cysteine proteinases"/>
    <property type="match status" value="1"/>
</dbReference>
<feature type="region of interest" description="Disordered" evidence="2">
    <location>
        <begin position="99"/>
        <end position="133"/>
    </location>
</feature>
<dbReference type="InterPro" id="IPR028889">
    <property type="entry name" value="USP"/>
</dbReference>
<keyword evidence="1" id="KW-0788">Thiol protease</keyword>